<dbReference type="Gene3D" id="3.30.560.10">
    <property type="entry name" value="Glucose Oxidase, domain 3"/>
    <property type="match status" value="1"/>
</dbReference>
<dbReference type="PROSITE" id="PS00623">
    <property type="entry name" value="GMC_OXRED_1"/>
    <property type="match status" value="1"/>
</dbReference>
<evidence type="ECO:0000256" key="5">
    <source>
        <dbReference type="ARBA" id="ARBA00022827"/>
    </source>
</evidence>
<comment type="caution">
    <text evidence="12">The sequence shown here is derived from an EMBL/GenBank/DDBJ whole genome shotgun (WGS) entry which is preliminary data.</text>
</comment>
<evidence type="ECO:0000256" key="4">
    <source>
        <dbReference type="ARBA" id="ARBA00022729"/>
    </source>
</evidence>
<feature type="chain" id="PRO_5046105159" description="Glucose-methanol-choline oxidoreductase N-terminal domain-containing protein" evidence="9">
    <location>
        <begin position="21"/>
        <end position="638"/>
    </location>
</feature>
<evidence type="ECO:0000256" key="7">
    <source>
        <dbReference type="ARBA" id="ARBA00023180"/>
    </source>
</evidence>
<keyword evidence="5 8" id="KW-0274">FAD</keyword>
<evidence type="ECO:0000256" key="9">
    <source>
        <dbReference type="SAM" id="SignalP"/>
    </source>
</evidence>
<dbReference type="Pfam" id="PF05199">
    <property type="entry name" value="GMC_oxred_C"/>
    <property type="match status" value="1"/>
</dbReference>
<feature type="signal peptide" evidence="9">
    <location>
        <begin position="1"/>
        <end position="20"/>
    </location>
</feature>
<evidence type="ECO:0000256" key="2">
    <source>
        <dbReference type="ARBA" id="ARBA00010790"/>
    </source>
</evidence>
<dbReference type="EMBL" id="JBANRG010000036">
    <property type="protein sequence ID" value="KAK7449168.1"/>
    <property type="molecule type" value="Genomic_DNA"/>
</dbReference>
<keyword evidence="4 9" id="KW-0732">Signal</keyword>
<dbReference type="InterPro" id="IPR012132">
    <property type="entry name" value="GMC_OxRdtase"/>
</dbReference>
<dbReference type="InterPro" id="IPR007867">
    <property type="entry name" value="GMC_OxRtase_C"/>
</dbReference>
<feature type="domain" description="Glucose-methanol-choline oxidoreductase N-terminal" evidence="11">
    <location>
        <begin position="316"/>
        <end position="330"/>
    </location>
</feature>
<proteinExistence type="inferred from homology"/>
<comment type="similarity">
    <text evidence="2 8">Belongs to the GMC oxidoreductase family.</text>
</comment>
<dbReference type="Gene3D" id="3.50.50.60">
    <property type="entry name" value="FAD/NAD(P)-binding domain"/>
    <property type="match status" value="1"/>
</dbReference>
<dbReference type="SUPFAM" id="SSF54373">
    <property type="entry name" value="FAD-linked reductases, C-terminal domain"/>
    <property type="match status" value="1"/>
</dbReference>
<dbReference type="InterPro" id="IPR000172">
    <property type="entry name" value="GMC_OxRdtase_N"/>
</dbReference>
<dbReference type="PANTHER" id="PTHR11552">
    <property type="entry name" value="GLUCOSE-METHANOL-CHOLINE GMC OXIDOREDUCTASE"/>
    <property type="match status" value="1"/>
</dbReference>
<evidence type="ECO:0000256" key="1">
    <source>
        <dbReference type="ARBA" id="ARBA00001974"/>
    </source>
</evidence>
<evidence type="ECO:0000256" key="8">
    <source>
        <dbReference type="RuleBase" id="RU003968"/>
    </source>
</evidence>
<evidence type="ECO:0000313" key="12">
    <source>
        <dbReference type="EMBL" id="KAK7449168.1"/>
    </source>
</evidence>
<dbReference type="InterPro" id="IPR036188">
    <property type="entry name" value="FAD/NAD-bd_sf"/>
</dbReference>
<sequence length="638" mass="68242">MQSFFLKSLAIALLCQITHGQVTPETFASTSFDIIIIGGGTAGLTLANRLSSTSAKVGVIDAGHYNTSGDPLLDVPFNPGAFIGDPTQTFLGNPAYDWGFASVPQSKLDGRSIPYPRGKVLGGSSAINNLAWQRGAGQEYDNWGTLVNSDEWTFDKLLPYFKKAENWTAPTNMLIDTLEPSPELAAAQGTSGHVQTRYNTFRTDTDTAFAEAFQNLGFSLTPDPDSGDPRFIPQSGIADSVDIQTGKRSYAAPAYYGPEVRSRDNLVVLEGAVVSRILWDATTLNSDAIKANAVEYIVDGTTFSANVTGEVILSAGTLKSPQVLELSGVGNPDVLDAAGVNVTVNLTGVGENMMDHLLLVTDFVVNDGVLTLDWLTNNETFLAEQQELFSNKGQGAFTYASRVTGSMTMQDFAANGTADLGPLLDGLQADLDSRTPTPLQAEQYKLLKNMLDSGDIGFATPIALPRGGASGGPFDPNSNYVTLALFYMHEFSRGTIHINSSDPNASPLIDPNFGDFQWDLDAARVGIQWLRKWAQTEPIAGMISSPNNPPANVTSDEDWDAFVKQFVGTISHPIGTAVMATRELGGVVNDHLKVYGTDNVRVVDASIFPLTVGAPIQQSVYATAEKASDIIIADLNLS</sequence>
<dbReference type="SUPFAM" id="SSF51905">
    <property type="entry name" value="FAD/NAD(P)-binding domain"/>
    <property type="match status" value="1"/>
</dbReference>
<dbReference type="PIRSF" id="PIRSF000137">
    <property type="entry name" value="Alcohol_oxidase"/>
    <property type="match status" value="1"/>
</dbReference>
<evidence type="ECO:0000256" key="3">
    <source>
        <dbReference type="ARBA" id="ARBA00022630"/>
    </source>
</evidence>
<feature type="domain" description="Glucose-methanol-choline oxidoreductase N-terminal" evidence="10">
    <location>
        <begin position="118"/>
        <end position="141"/>
    </location>
</feature>
<evidence type="ECO:0000313" key="13">
    <source>
        <dbReference type="Proteomes" id="UP001498398"/>
    </source>
</evidence>
<name>A0ABR1J5N2_9AGAR</name>
<evidence type="ECO:0000256" key="6">
    <source>
        <dbReference type="ARBA" id="ARBA00023002"/>
    </source>
</evidence>
<reference evidence="12 13" key="1">
    <citation type="submission" date="2024-01" db="EMBL/GenBank/DDBJ databases">
        <title>A draft genome for the cacao thread blight pathogen Marasmiellus scandens.</title>
        <authorList>
            <person name="Baruah I.K."/>
            <person name="Leung J."/>
            <person name="Bukari Y."/>
            <person name="Amoako-Attah I."/>
            <person name="Meinhardt L.W."/>
            <person name="Bailey B.A."/>
            <person name="Cohen S.P."/>
        </authorList>
    </citation>
    <scope>NUCLEOTIDE SEQUENCE [LARGE SCALE GENOMIC DNA]</scope>
    <source>
        <strain evidence="12 13">GH-19</strain>
    </source>
</reference>
<dbReference type="Proteomes" id="UP001498398">
    <property type="component" value="Unassembled WGS sequence"/>
</dbReference>
<comment type="cofactor">
    <cofactor evidence="1">
        <name>FAD</name>
        <dbReference type="ChEBI" id="CHEBI:57692"/>
    </cofactor>
</comment>
<evidence type="ECO:0000259" key="10">
    <source>
        <dbReference type="PROSITE" id="PS00623"/>
    </source>
</evidence>
<accession>A0ABR1J5N2</accession>
<keyword evidence="7" id="KW-0325">Glycoprotein</keyword>
<dbReference type="Pfam" id="PF00732">
    <property type="entry name" value="GMC_oxred_N"/>
    <property type="match status" value="1"/>
</dbReference>
<keyword evidence="6" id="KW-0560">Oxidoreductase</keyword>
<organism evidence="12 13">
    <name type="scientific">Marasmiellus scandens</name>
    <dbReference type="NCBI Taxonomy" id="2682957"/>
    <lineage>
        <taxon>Eukaryota</taxon>
        <taxon>Fungi</taxon>
        <taxon>Dikarya</taxon>
        <taxon>Basidiomycota</taxon>
        <taxon>Agaricomycotina</taxon>
        <taxon>Agaricomycetes</taxon>
        <taxon>Agaricomycetidae</taxon>
        <taxon>Agaricales</taxon>
        <taxon>Marasmiineae</taxon>
        <taxon>Omphalotaceae</taxon>
        <taxon>Marasmiellus</taxon>
    </lineage>
</organism>
<protein>
    <recommendedName>
        <fullName evidence="10 11">Glucose-methanol-choline oxidoreductase N-terminal domain-containing protein</fullName>
    </recommendedName>
</protein>
<dbReference type="PANTHER" id="PTHR11552:SF201">
    <property type="entry name" value="GLUCOSE-METHANOL-CHOLINE OXIDOREDUCTASE N-TERMINAL DOMAIN-CONTAINING PROTEIN"/>
    <property type="match status" value="1"/>
</dbReference>
<dbReference type="PROSITE" id="PS00624">
    <property type="entry name" value="GMC_OXRED_2"/>
    <property type="match status" value="1"/>
</dbReference>
<keyword evidence="3 8" id="KW-0285">Flavoprotein</keyword>
<gene>
    <name evidence="12" type="ORF">VKT23_013318</name>
</gene>
<evidence type="ECO:0000259" key="11">
    <source>
        <dbReference type="PROSITE" id="PS00624"/>
    </source>
</evidence>
<keyword evidence="13" id="KW-1185">Reference proteome</keyword>